<gene>
    <name evidence="1" type="ORF">BpHYR1_006153</name>
</gene>
<accession>A0A3M7RAA5</accession>
<evidence type="ECO:0000313" key="1">
    <source>
        <dbReference type="EMBL" id="RNA20533.1"/>
    </source>
</evidence>
<dbReference type="EMBL" id="REGN01003826">
    <property type="protein sequence ID" value="RNA20533.1"/>
    <property type="molecule type" value="Genomic_DNA"/>
</dbReference>
<name>A0A3M7RAA5_BRAPC</name>
<sequence length="181" mass="21189">MNTIYDMVCFCFTDKTQKRIENFNCINFSKINYSLSIPKTFFSIRWNKSNLKTLFFFGKKRNLMLDIFTNNCVIKFQILTCLSIEFKLNNSIKIVKFTFHEFSCSSFQNYLDKAEIAPSIVEKIKLKKFSLSFNLNCKEKSKGIDSIVEIVNIISSQFLISSRFNSPELVSRLCRFPARLP</sequence>
<protein>
    <submittedName>
        <fullName evidence="1">Uncharacterized protein</fullName>
    </submittedName>
</protein>
<proteinExistence type="predicted"/>
<comment type="caution">
    <text evidence="1">The sequence shown here is derived from an EMBL/GenBank/DDBJ whole genome shotgun (WGS) entry which is preliminary data.</text>
</comment>
<dbReference type="Proteomes" id="UP000276133">
    <property type="component" value="Unassembled WGS sequence"/>
</dbReference>
<dbReference type="AlphaFoldDB" id="A0A3M7RAA5"/>
<keyword evidence="2" id="KW-1185">Reference proteome</keyword>
<evidence type="ECO:0000313" key="2">
    <source>
        <dbReference type="Proteomes" id="UP000276133"/>
    </source>
</evidence>
<reference evidence="1 2" key="1">
    <citation type="journal article" date="2018" name="Sci. Rep.">
        <title>Genomic signatures of local adaptation to the degree of environmental predictability in rotifers.</title>
        <authorList>
            <person name="Franch-Gras L."/>
            <person name="Hahn C."/>
            <person name="Garcia-Roger E.M."/>
            <person name="Carmona M.J."/>
            <person name="Serra M."/>
            <person name="Gomez A."/>
        </authorList>
    </citation>
    <scope>NUCLEOTIDE SEQUENCE [LARGE SCALE GENOMIC DNA]</scope>
    <source>
        <strain evidence="1">HYR1</strain>
    </source>
</reference>
<organism evidence="1 2">
    <name type="scientific">Brachionus plicatilis</name>
    <name type="common">Marine rotifer</name>
    <name type="synonym">Brachionus muelleri</name>
    <dbReference type="NCBI Taxonomy" id="10195"/>
    <lineage>
        <taxon>Eukaryota</taxon>
        <taxon>Metazoa</taxon>
        <taxon>Spiralia</taxon>
        <taxon>Gnathifera</taxon>
        <taxon>Rotifera</taxon>
        <taxon>Eurotatoria</taxon>
        <taxon>Monogononta</taxon>
        <taxon>Pseudotrocha</taxon>
        <taxon>Ploima</taxon>
        <taxon>Brachionidae</taxon>
        <taxon>Brachionus</taxon>
    </lineage>
</organism>